<comment type="subcellular location">
    <subcellularLocation>
        <location evidence="8">Cytoplasm</location>
    </subcellularLocation>
</comment>
<evidence type="ECO:0000256" key="2">
    <source>
        <dbReference type="ARBA" id="ARBA00022679"/>
    </source>
</evidence>
<dbReference type="GO" id="GO:0046872">
    <property type="term" value="F:metal ion binding"/>
    <property type="evidence" value="ECO:0007669"/>
    <property type="project" value="UniProtKB-KW"/>
</dbReference>
<comment type="domain">
    <text evidence="8">The N-terminal domain determines nucleotide recognition and specific binding, while the C-terminal domain determines the specific binding to the target protein.</text>
</comment>
<evidence type="ECO:0000256" key="8">
    <source>
        <dbReference type="HAMAP-Rule" id="MF_00316"/>
    </source>
</evidence>
<feature type="binding site" evidence="8">
    <location>
        <begin position="9"/>
        <end position="11"/>
    </location>
    <ligand>
        <name>GTP</name>
        <dbReference type="ChEBI" id="CHEBI:37565"/>
    </ligand>
</feature>
<dbReference type="GO" id="GO:0061603">
    <property type="term" value="F:molybdenum cofactor guanylyltransferase activity"/>
    <property type="evidence" value="ECO:0007669"/>
    <property type="project" value="UniProtKB-EC"/>
</dbReference>
<accession>A0A832YSJ5</accession>
<feature type="binding site" evidence="8">
    <location>
        <position position="21"/>
    </location>
    <ligand>
        <name>GTP</name>
        <dbReference type="ChEBI" id="CHEBI:37565"/>
    </ligand>
</feature>
<keyword evidence="1 8" id="KW-0963">Cytoplasm</keyword>
<evidence type="ECO:0000256" key="6">
    <source>
        <dbReference type="ARBA" id="ARBA00023134"/>
    </source>
</evidence>
<sequence>MEKISAIILSGGNAERLGGKKPFRKFNNDYLIDKTINVLVDMKIPFVVVFKHLKVIKKEDISDETHIFKRHGQSITWDLIPNKGPIVGILSGMRVIEGNWILVLPCDMPFITKDSINALLNYIPVAKSKNYNCIIPKHENGYIEPLFSLYEKSSVVVLENLVKEAINKERSIPIRGLIHNLNPLYVPSKKVDNTMKTFININTFEDFEKNKF</sequence>
<evidence type="ECO:0000256" key="5">
    <source>
        <dbReference type="ARBA" id="ARBA00022842"/>
    </source>
</evidence>
<feature type="binding site" evidence="8">
    <location>
        <position position="107"/>
    </location>
    <ligand>
        <name>GTP</name>
        <dbReference type="ChEBI" id="CHEBI:37565"/>
    </ligand>
</feature>
<evidence type="ECO:0000313" key="11">
    <source>
        <dbReference type="Proteomes" id="UP000605144"/>
    </source>
</evidence>
<keyword evidence="2 8" id="KW-0808">Transferase</keyword>
<reference evidence="10" key="1">
    <citation type="journal article" date="2020" name="ISME J.">
        <title>Gammaproteobacteria mediating utilization of methyl-, sulfur- and petroleum organic compounds in deep ocean hydrothermal plumes.</title>
        <authorList>
            <person name="Zhou Z."/>
            <person name="Liu Y."/>
            <person name="Pan J."/>
            <person name="Cron B.R."/>
            <person name="Toner B.M."/>
            <person name="Anantharaman K."/>
            <person name="Breier J.A."/>
            <person name="Dick G.J."/>
            <person name="Li M."/>
        </authorList>
    </citation>
    <scope>NUCLEOTIDE SEQUENCE</scope>
    <source>
        <strain evidence="10">SZUA-1385</strain>
    </source>
</reference>
<organism evidence="10 11">
    <name type="scientific">Methanothermococcus okinawensis</name>
    <dbReference type="NCBI Taxonomy" id="155863"/>
    <lineage>
        <taxon>Archaea</taxon>
        <taxon>Methanobacteriati</taxon>
        <taxon>Methanobacteriota</taxon>
        <taxon>Methanomada group</taxon>
        <taxon>Methanococci</taxon>
        <taxon>Methanococcales</taxon>
        <taxon>Methanococcaceae</taxon>
        <taxon>Methanothermococcus</taxon>
    </lineage>
</organism>
<evidence type="ECO:0000256" key="1">
    <source>
        <dbReference type="ARBA" id="ARBA00022490"/>
    </source>
</evidence>
<comment type="caution">
    <text evidence="8">Lacks conserved residue(s) required for the propagation of feature annotation.</text>
</comment>
<dbReference type="AlphaFoldDB" id="A0A832YSJ5"/>
<feature type="domain" description="MobA-like NTP transferase" evidence="9">
    <location>
        <begin position="6"/>
        <end position="164"/>
    </location>
</feature>
<dbReference type="CDD" id="cd02503">
    <property type="entry name" value="MobA"/>
    <property type="match status" value="1"/>
</dbReference>
<keyword evidence="10" id="KW-0548">Nucleotidyltransferase</keyword>
<dbReference type="InterPro" id="IPR029044">
    <property type="entry name" value="Nucleotide-diphossugar_trans"/>
</dbReference>
<keyword evidence="5 8" id="KW-0460">Magnesium</keyword>
<dbReference type="EC" id="2.7.7.77" evidence="8"/>
<keyword evidence="7 8" id="KW-0501">Molybdenum cofactor biosynthesis</keyword>
<comment type="function">
    <text evidence="8">Transfers a GMP moiety from GTP to Mo-molybdopterin (Mo-MPT) cofactor (Moco or molybdenum cofactor) to form Mo-molybdopterin guanine dinucleotide (Mo-MGD) cofactor.</text>
</comment>
<dbReference type="GO" id="GO:0005525">
    <property type="term" value="F:GTP binding"/>
    <property type="evidence" value="ECO:0007669"/>
    <property type="project" value="UniProtKB-UniRule"/>
</dbReference>
<evidence type="ECO:0000256" key="7">
    <source>
        <dbReference type="ARBA" id="ARBA00023150"/>
    </source>
</evidence>
<dbReference type="GO" id="GO:0005737">
    <property type="term" value="C:cytoplasm"/>
    <property type="evidence" value="ECO:0007669"/>
    <property type="project" value="UniProtKB-SubCell"/>
</dbReference>
<proteinExistence type="inferred from homology"/>
<evidence type="ECO:0000313" key="10">
    <source>
        <dbReference type="EMBL" id="HIP16684.1"/>
    </source>
</evidence>
<dbReference type="Pfam" id="PF12804">
    <property type="entry name" value="NTP_transf_3"/>
    <property type="match status" value="1"/>
</dbReference>
<gene>
    <name evidence="8" type="primary">mobA</name>
    <name evidence="10" type="ORF">EYG76_00045</name>
</gene>
<dbReference type="PANTHER" id="PTHR19136">
    <property type="entry name" value="MOLYBDENUM COFACTOR GUANYLYLTRANSFERASE"/>
    <property type="match status" value="1"/>
</dbReference>
<keyword evidence="3 8" id="KW-0479">Metal-binding</keyword>
<keyword evidence="6 8" id="KW-0342">GTP-binding</keyword>
<dbReference type="HAMAP" id="MF_00316">
    <property type="entry name" value="MobA"/>
    <property type="match status" value="1"/>
</dbReference>
<evidence type="ECO:0000259" key="9">
    <source>
        <dbReference type="Pfam" id="PF12804"/>
    </source>
</evidence>
<keyword evidence="4 8" id="KW-0547">Nucleotide-binding</keyword>
<feature type="binding site" evidence="8">
    <location>
        <position position="107"/>
    </location>
    <ligand>
        <name>Mg(2+)</name>
        <dbReference type="ChEBI" id="CHEBI:18420"/>
    </ligand>
</feature>
<feature type="binding site" evidence="8">
    <location>
        <position position="78"/>
    </location>
    <ligand>
        <name>GTP</name>
        <dbReference type="ChEBI" id="CHEBI:37565"/>
    </ligand>
</feature>
<dbReference type="InterPro" id="IPR025877">
    <property type="entry name" value="MobA-like_NTP_Trfase"/>
</dbReference>
<dbReference type="InterPro" id="IPR013482">
    <property type="entry name" value="Molybde_CF_guanTrfase"/>
</dbReference>
<comment type="cofactor">
    <cofactor evidence="8">
        <name>Mg(2+)</name>
        <dbReference type="ChEBI" id="CHEBI:18420"/>
    </cofactor>
</comment>
<evidence type="ECO:0000256" key="3">
    <source>
        <dbReference type="ARBA" id="ARBA00022723"/>
    </source>
</evidence>
<protein>
    <recommendedName>
        <fullName evidence="8">Probable molybdenum cofactor guanylyltransferase</fullName>
        <shortName evidence="8">MoCo guanylyltransferase</shortName>
        <ecNumber evidence="8">2.7.7.77</ecNumber>
    </recommendedName>
    <alternativeName>
        <fullName evidence="8">GTP:molybdopterin guanylyltransferase</fullName>
    </alternativeName>
    <alternativeName>
        <fullName evidence="8">Mo-MPT guanylyltransferase</fullName>
    </alternativeName>
    <alternativeName>
        <fullName evidence="8">Molybdopterin guanylyltransferase</fullName>
    </alternativeName>
    <alternativeName>
        <fullName evidence="8">Molybdopterin-guanine dinucleotide synthase</fullName>
        <shortName evidence="8">MGD synthase</shortName>
    </alternativeName>
</protein>
<name>A0A832YSJ5_9EURY</name>
<dbReference type="PANTHER" id="PTHR19136:SF81">
    <property type="entry name" value="MOLYBDENUM COFACTOR GUANYLYLTRANSFERASE"/>
    <property type="match status" value="1"/>
</dbReference>
<comment type="similarity">
    <text evidence="8">Belongs to the MobA family.</text>
</comment>
<dbReference type="GO" id="GO:0006777">
    <property type="term" value="P:Mo-molybdopterin cofactor biosynthetic process"/>
    <property type="evidence" value="ECO:0007669"/>
    <property type="project" value="UniProtKB-KW"/>
</dbReference>
<dbReference type="Proteomes" id="UP000605144">
    <property type="component" value="Unassembled WGS sequence"/>
</dbReference>
<dbReference type="EMBL" id="DQSV01000002">
    <property type="protein sequence ID" value="HIP16684.1"/>
    <property type="molecule type" value="Genomic_DNA"/>
</dbReference>
<dbReference type="Gene3D" id="3.90.550.10">
    <property type="entry name" value="Spore Coat Polysaccharide Biosynthesis Protein SpsA, Chain A"/>
    <property type="match status" value="1"/>
</dbReference>
<evidence type="ECO:0000256" key="4">
    <source>
        <dbReference type="ARBA" id="ARBA00022741"/>
    </source>
</evidence>
<dbReference type="SUPFAM" id="SSF53448">
    <property type="entry name" value="Nucleotide-diphospho-sugar transferases"/>
    <property type="match status" value="1"/>
</dbReference>
<comment type="caution">
    <text evidence="10">The sequence shown here is derived from an EMBL/GenBank/DDBJ whole genome shotgun (WGS) entry which is preliminary data.</text>
</comment>
<comment type="catalytic activity">
    <reaction evidence="8">
        <text>Mo-molybdopterin + GTP + H(+) = Mo-molybdopterin guanine dinucleotide + diphosphate</text>
        <dbReference type="Rhea" id="RHEA:34243"/>
        <dbReference type="ChEBI" id="CHEBI:15378"/>
        <dbReference type="ChEBI" id="CHEBI:33019"/>
        <dbReference type="ChEBI" id="CHEBI:37565"/>
        <dbReference type="ChEBI" id="CHEBI:71302"/>
        <dbReference type="ChEBI" id="CHEBI:71310"/>
        <dbReference type="EC" id="2.7.7.77"/>
    </reaction>
</comment>